<organism evidence="7 8">
    <name type="scientific">Hyphomicrobium sulfonivorans</name>
    <dbReference type="NCBI Taxonomy" id="121290"/>
    <lineage>
        <taxon>Bacteria</taxon>
        <taxon>Pseudomonadati</taxon>
        <taxon>Pseudomonadota</taxon>
        <taxon>Alphaproteobacteria</taxon>
        <taxon>Hyphomicrobiales</taxon>
        <taxon>Hyphomicrobiaceae</taxon>
        <taxon>Hyphomicrobium</taxon>
    </lineage>
</organism>
<proteinExistence type="inferred from homology"/>
<dbReference type="AlphaFoldDB" id="A0A120CXP2"/>
<comment type="subcellular location">
    <subcellularLocation>
        <location evidence="1">Cell outer membrane</location>
    </subcellularLocation>
</comment>
<gene>
    <name evidence="7" type="ORF">APY04_0513</name>
</gene>
<evidence type="ECO:0000256" key="2">
    <source>
        <dbReference type="ARBA" id="ARBA00022729"/>
    </source>
</evidence>
<comment type="caution">
    <text evidence="7">The sequence shown here is derived from an EMBL/GenBank/DDBJ whole genome shotgun (WGS) entry which is preliminary data.</text>
</comment>
<evidence type="ECO:0000256" key="1">
    <source>
        <dbReference type="ARBA" id="ARBA00004442"/>
    </source>
</evidence>
<dbReference type="Gene3D" id="2.40.160.20">
    <property type="match status" value="1"/>
</dbReference>
<evidence type="ECO:0000256" key="4">
    <source>
        <dbReference type="ARBA" id="ARBA00023237"/>
    </source>
</evidence>
<reference evidence="7 8" key="1">
    <citation type="submission" date="2015-10" db="EMBL/GenBank/DDBJ databases">
        <title>Transcriptomic analysis of a linuron degrading triple-species bacterial consortium.</title>
        <authorList>
            <person name="Albers P."/>
        </authorList>
    </citation>
    <scope>NUCLEOTIDE SEQUENCE [LARGE SCALE GENOMIC DNA]</scope>
    <source>
        <strain evidence="7 8">WDL6</strain>
    </source>
</reference>
<evidence type="ECO:0000313" key="7">
    <source>
        <dbReference type="EMBL" id="KWT71262.1"/>
    </source>
</evidence>
<comment type="similarity">
    <text evidence="5">Belongs to the Omp25/RopB family.</text>
</comment>
<dbReference type="Pfam" id="PF13505">
    <property type="entry name" value="OMP_b-brl"/>
    <property type="match status" value="1"/>
</dbReference>
<dbReference type="EMBL" id="LMTR01000026">
    <property type="protein sequence ID" value="KWT71262.1"/>
    <property type="molecule type" value="Genomic_DNA"/>
</dbReference>
<keyword evidence="8" id="KW-1185">Reference proteome</keyword>
<sequence length="231" mass="25024">MAASQVASADGYQPSDSAPALVEVTRWTGFYANAGVGYGMWSASTTTHDGGRCVSCAKTDHSGKGWLGQVGLGYDYQFSNRIVGGVLVNYAFSDIQGRTNDAVFTTAKTSNDSTWAVGARLGWLMTPDVLNYLIVGYTHTHFDGAPLHNSYTGDQLPGAQLHGYKAGGWFIGGGLEVAMRDGWFWRTEARFADYGKKARLETGISPVFELQFDPVVGTATSEIVYKFDWGR</sequence>
<evidence type="ECO:0000256" key="5">
    <source>
        <dbReference type="ARBA" id="ARBA00038306"/>
    </source>
</evidence>
<dbReference type="GO" id="GO:0009279">
    <property type="term" value="C:cell outer membrane"/>
    <property type="evidence" value="ECO:0007669"/>
    <property type="project" value="UniProtKB-SubCell"/>
</dbReference>
<protein>
    <submittedName>
        <fullName evidence="7">Outer membrane protein-like protein</fullName>
    </submittedName>
</protein>
<dbReference type="InterPro" id="IPR027385">
    <property type="entry name" value="Beta-barrel_OMP"/>
</dbReference>
<dbReference type="PATRIC" id="fig|121290.4.peg.2539"/>
<evidence type="ECO:0000256" key="3">
    <source>
        <dbReference type="ARBA" id="ARBA00023136"/>
    </source>
</evidence>
<name>A0A120CXP2_HYPSL</name>
<dbReference type="PANTHER" id="PTHR34001">
    <property type="entry name" value="BLL7405 PROTEIN"/>
    <property type="match status" value="1"/>
</dbReference>
<keyword evidence="3" id="KW-0472">Membrane</keyword>
<feature type="domain" description="Outer membrane protein beta-barrel" evidence="6">
    <location>
        <begin position="18"/>
        <end position="196"/>
    </location>
</feature>
<dbReference type="PANTHER" id="PTHR34001:SF3">
    <property type="entry name" value="BLL7405 PROTEIN"/>
    <property type="match status" value="1"/>
</dbReference>
<dbReference type="InterPro" id="IPR011250">
    <property type="entry name" value="OMP/PagP_B-barrel"/>
</dbReference>
<dbReference type="InterPro" id="IPR051692">
    <property type="entry name" value="OMP-like"/>
</dbReference>
<evidence type="ECO:0000313" key="8">
    <source>
        <dbReference type="Proteomes" id="UP000059074"/>
    </source>
</evidence>
<keyword evidence="4" id="KW-0998">Cell outer membrane</keyword>
<evidence type="ECO:0000259" key="6">
    <source>
        <dbReference type="Pfam" id="PF13505"/>
    </source>
</evidence>
<dbReference type="Proteomes" id="UP000059074">
    <property type="component" value="Unassembled WGS sequence"/>
</dbReference>
<accession>A0A120CXP2</accession>
<dbReference type="SUPFAM" id="SSF56925">
    <property type="entry name" value="OMPA-like"/>
    <property type="match status" value="1"/>
</dbReference>
<keyword evidence="2" id="KW-0732">Signal</keyword>
<dbReference type="RefSeq" id="WP_068459378.1">
    <property type="nucleotide sequence ID" value="NZ_LMTR01000026.1"/>
</dbReference>